<evidence type="ECO:0000313" key="1">
    <source>
        <dbReference type="EMBL" id="MBC8547423.1"/>
    </source>
</evidence>
<dbReference type="EMBL" id="JACRST010000019">
    <property type="protein sequence ID" value="MBC8547423.1"/>
    <property type="molecule type" value="Genomic_DNA"/>
</dbReference>
<organism evidence="1 2">
    <name type="scientific">Ligaoa zhengdingensis</name>
    <dbReference type="NCBI Taxonomy" id="2763658"/>
    <lineage>
        <taxon>Bacteria</taxon>
        <taxon>Bacillati</taxon>
        <taxon>Bacillota</taxon>
        <taxon>Clostridia</taxon>
        <taxon>Eubacteriales</taxon>
        <taxon>Oscillospiraceae</taxon>
        <taxon>Ligaoa</taxon>
    </lineage>
</organism>
<reference evidence="1" key="1">
    <citation type="submission" date="2020-08" db="EMBL/GenBank/DDBJ databases">
        <title>Genome public.</title>
        <authorList>
            <person name="Liu C."/>
            <person name="Sun Q."/>
        </authorList>
    </citation>
    <scope>NUCLEOTIDE SEQUENCE</scope>
    <source>
        <strain evidence="1">NSJ-31</strain>
    </source>
</reference>
<dbReference type="RefSeq" id="WP_249283466.1">
    <property type="nucleotide sequence ID" value="NZ_JACRST010000019.1"/>
</dbReference>
<evidence type="ECO:0000313" key="2">
    <source>
        <dbReference type="Proteomes" id="UP000653127"/>
    </source>
</evidence>
<name>A0A926E0L9_9FIRM</name>
<keyword evidence="2" id="KW-1185">Reference proteome</keyword>
<protein>
    <submittedName>
        <fullName evidence="1">Uncharacterized protein</fullName>
    </submittedName>
</protein>
<proteinExistence type="predicted"/>
<dbReference type="AlphaFoldDB" id="A0A926E0L9"/>
<gene>
    <name evidence="1" type="ORF">H8711_10850</name>
</gene>
<dbReference type="Proteomes" id="UP000653127">
    <property type="component" value="Unassembled WGS sequence"/>
</dbReference>
<accession>A0A926E0L9</accession>
<comment type="caution">
    <text evidence="1">The sequence shown here is derived from an EMBL/GenBank/DDBJ whole genome shotgun (WGS) entry which is preliminary data.</text>
</comment>
<sequence>MRKRKYEIVEGLCCGTCHYYVQHYIQWGGPNRFSALSYGHCIYPRMKVREPYQTCEHWRARK</sequence>